<evidence type="ECO:0000259" key="6">
    <source>
        <dbReference type="PROSITE" id="PS50066"/>
    </source>
</evidence>
<dbReference type="InterPro" id="IPR036879">
    <property type="entry name" value="TF_MADSbox_sf"/>
</dbReference>
<dbReference type="PANTHER" id="PTHR11945:SF702">
    <property type="entry name" value="AGAMOUS-LIKE 83-RELATED"/>
    <property type="match status" value="1"/>
</dbReference>
<dbReference type="GO" id="GO:0005634">
    <property type="term" value="C:nucleus"/>
    <property type="evidence" value="ECO:0007669"/>
    <property type="project" value="UniProtKB-SubCell"/>
</dbReference>
<dbReference type="eggNOG" id="KOG0014">
    <property type="taxonomic scope" value="Eukaryota"/>
</dbReference>
<dbReference type="CDD" id="cd00266">
    <property type="entry name" value="MADS_SRF_like"/>
    <property type="match status" value="1"/>
</dbReference>
<dbReference type="SMART" id="SM00432">
    <property type="entry name" value="MADS"/>
    <property type="match status" value="1"/>
</dbReference>
<evidence type="ECO:0000256" key="1">
    <source>
        <dbReference type="ARBA" id="ARBA00004123"/>
    </source>
</evidence>
<dbReference type="EMBL" id="KB870811">
    <property type="protein sequence ID" value="EOA17811.1"/>
    <property type="molecule type" value="Genomic_DNA"/>
</dbReference>
<keyword evidence="5" id="KW-0539">Nucleus</keyword>
<dbReference type="SUPFAM" id="SSF55455">
    <property type="entry name" value="SRF-like"/>
    <property type="match status" value="1"/>
</dbReference>
<proteinExistence type="predicted"/>
<dbReference type="Proteomes" id="UP000029121">
    <property type="component" value="Unassembled WGS sequence"/>
</dbReference>
<protein>
    <recommendedName>
        <fullName evidence="6">MADS-box domain-containing protein</fullName>
    </recommendedName>
</protein>
<dbReference type="GO" id="GO:0000978">
    <property type="term" value="F:RNA polymerase II cis-regulatory region sequence-specific DNA binding"/>
    <property type="evidence" value="ECO:0007669"/>
    <property type="project" value="TreeGrafter"/>
</dbReference>
<dbReference type="KEGG" id="crb:17878201"/>
<dbReference type="GO" id="GO:0045944">
    <property type="term" value="P:positive regulation of transcription by RNA polymerase II"/>
    <property type="evidence" value="ECO:0007669"/>
    <property type="project" value="InterPro"/>
</dbReference>
<reference evidence="8" key="1">
    <citation type="journal article" date="2013" name="Nat. Genet.">
        <title>The Capsella rubella genome and the genomic consequences of rapid mating system evolution.</title>
        <authorList>
            <person name="Slotte T."/>
            <person name="Hazzouri K.M."/>
            <person name="Agren J.A."/>
            <person name="Koenig D."/>
            <person name="Maumus F."/>
            <person name="Guo Y.L."/>
            <person name="Steige K."/>
            <person name="Platts A.E."/>
            <person name="Escobar J.S."/>
            <person name="Newman L.K."/>
            <person name="Wang W."/>
            <person name="Mandakova T."/>
            <person name="Vello E."/>
            <person name="Smith L.M."/>
            <person name="Henz S.R."/>
            <person name="Steffen J."/>
            <person name="Takuno S."/>
            <person name="Brandvain Y."/>
            <person name="Coop G."/>
            <person name="Andolfatto P."/>
            <person name="Hu T.T."/>
            <person name="Blanchette M."/>
            <person name="Clark R.M."/>
            <person name="Quesneville H."/>
            <person name="Nordborg M."/>
            <person name="Gaut B.S."/>
            <person name="Lysak M.A."/>
            <person name="Jenkins J."/>
            <person name="Grimwood J."/>
            <person name="Chapman J."/>
            <person name="Prochnik S."/>
            <person name="Shu S."/>
            <person name="Rokhsar D."/>
            <person name="Schmutz J."/>
            <person name="Weigel D."/>
            <person name="Wright S.I."/>
        </authorList>
    </citation>
    <scope>NUCLEOTIDE SEQUENCE [LARGE SCALE GENOMIC DNA]</scope>
    <source>
        <strain evidence="8">cv. Monte Gargano</strain>
    </source>
</reference>
<dbReference type="Pfam" id="PF00319">
    <property type="entry name" value="SRF-TF"/>
    <property type="match status" value="1"/>
</dbReference>
<dbReference type="Gene3D" id="3.40.1810.10">
    <property type="entry name" value="Transcription factor, MADS-box"/>
    <property type="match status" value="1"/>
</dbReference>
<dbReference type="STRING" id="81985.R0F865"/>
<evidence type="ECO:0000256" key="4">
    <source>
        <dbReference type="ARBA" id="ARBA00023163"/>
    </source>
</evidence>
<dbReference type="PRINTS" id="PR00404">
    <property type="entry name" value="MADSDOMAIN"/>
</dbReference>
<keyword evidence="8" id="KW-1185">Reference proteome</keyword>
<dbReference type="GO" id="GO:0046983">
    <property type="term" value="F:protein dimerization activity"/>
    <property type="evidence" value="ECO:0007669"/>
    <property type="project" value="InterPro"/>
</dbReference>
<dbReference type="PANTHER" id="PTHR11945">
    <property type="entry name" value="MADS BOX PROTEIN"/>
    <property type="match status" value="1"/>
</dbReference>
<dbReference type="InterPro" id="IPR002100">
    <property type="entry name" value="TF_MADSbox"/>
</dbReference>
<evidence type="ECO:0000256" key="5">
    <source>
        <dbReference type="ARBA" id="ARBA00023242"/>
    </source>
</evidence>
<dbReference type="OrthoDB" id="10541726at2759"/>
<keyword evidence="2" id="KW-0805">Transcription regulation</keyword>
<evidence type="ECO:0000256" key="2">
    <source>
        <dbReference type="ARBA" id="ARBA00023015"/>
    </source>
</evidence>
<feature type="domain" description="MADS-box" evidence="6">
    <location>
        <begin position="3"/>
        <end position="48"/>
    </location>
</feature>
<accession>R0F865</accession>
<keyword evidence="3" id="KW-0238">DNA-binding</keyword>
<gene>
    <name evidence="7" type="ORF">CARUB_v10006209mg</name>
</gene>
<evidence type="ECO:0000313" key="8">
    <source>
        <dbReference type="Proteomes" id="UP000029121"/>
    </source>
</evidence>
<dbReference type="GO" id="GO:0000981">
    <property type="term" value="F:DNA-binding transcription factor activity, RNA polymerase II-specific"/>
    <property type="evidence" value="ECO:0007669"/>
    <property type="project" value="InterPro"/>
</dbReference>
<comment type="subcellular location">
    <subcellularLocation>
        <location evidence="1">Nucleus</location>
    </subcellularLocation>
</comment>
<dbReference type="AlphaFoldDB" id="R0F865"/>
<sequence>MGGKKRKIPMEKIQKKESRAVAFSQRRNGLYNKASQLCRLSGAEMAILTTPCSSSSHASFYSFGHSSADGVVAAFLDDQRPVTVTDEENLGLGLWWEDDDLAESENPEELKCAIESMSKMLRNLKEVRLQRDDQDDVKNNDIKKKDLVSHETRNLDQTLNLKFTSATSGNVPRNFNKIAQEQDQIMAARNLDDGYTNQELDLDQLIDFE</sequence>
<evidence type="ECO:0000256" key="3">
    <source>
        <dbReference type="ARBA" id="ARBA00023125"/>
    </source>
</evidence>
<dbReference type="InterPro" id="IPR033897">
    <property type="entry name" value="SRF-like_MADS-box"/>
</dbReference>
<feature type="non-terminal residue" evidence="7">
    <location>
        <position position="209"/>
    </location>
</feature>
<evidence type="ECO:0000313" key="7">
    <source>
        <dbReference type="EMBL" id="EOA17811.1"/>
    </source>
</evidence>
<keyword evidence="4" id="KW-0804">Transcription</keyword>
<dbReference type="PROSITE" id="PS50066">
    <property type="entry name" value="MADS_BOX_2"/>
    <property type="match status" value="1"/>
</dbReference>
<organism evidence="7 8">
    <name type="scientific">Capsella rubella</name>
    <dbReference type="NCBI Taxonomy" id="81985"/>
    <lineage>
        <taxon>Eukaryota</taxon>
        <taxon>Viridiplantae</taxon>
        <taxon>Streptophyta</taxon>
        <taxon>Embryophyta</taxon>
        <taxon>Tracheophyta</taxon>
        <taxon>Spermatophyta</taxon>
        <taxon>Magnoliopsida</taxon>
        <taxon>eudicotyledons</taxon>
        <taxon>Gunneridae</taxon>
        <taxon>Pentapetalae</taxon>
        <taxon>rosids</taxon>
        <taxon>malvids</taxon>
        <taxon>Brassicales</taxon>
        <taxon>Brassicaceae</taxon>
        <taxon>Camelineae</taxon>
        <taxon>Capsella</taxon>
    </lineage>
</organism>
<name>R0F865_9BRAS</name>